<gene>
    <name evidence="2" type="ORF">SAMN05421867_110117</name>
</gene>
<feature type="region of interest" description="Disordered" evidence="1">
    <location>
        <begin position="151"/>
        <end position="170"/>
    </location>
</feature>
<protein>
    <submittedName>
        <fullName evidence="2">Uncharacterized protein</fullName>
    </submittedName>
</protein>
<evidence type="ECO:0000256" key="1">
    <source>
        <dbReference type="SAM" id="MobiDB-lite"/>
    </source>
</evidence>
<reference evidence="2 3" key="1">
    <citation type="submission" date="2016-10" db="EMBL/GenBank/DDBJ databases">
        <authorList>
            <person name="de Groot N.N."/>
        </authorList>
    </citation>
    <scope>NUCLEOTIDE SEQUENCE [LARGE SCALE GENOMIC DNA]</scope>
    <source>
        <strain evidence="2 3">CGMCC 4.6945</strain>
    </source>
</reference>
<feature type="region of interest" description="Disordered" evidence="1">
    <location>
        <begin position="1"/>
        <end position="36"/>
    </location>
</feature>
<dbReference type="AlphaFoldDB" id="A0A1I0ZBX8"/>
<dbReference type="STRING" id="988821.SAMN05421867_110117"/>
<dbReference type="Proteomes" id="UP000199012">
    <property type="component" value="Unassembled WGS sequence"/>
</dbReference>
<organism evidence="2 3">
    <name type="scientific">Cellulomonas marina</name>
    <dbReference type="NCBI Taxonomy" id="988821"/>
    <lineage>
        <taxon>Bacteria</taxon>
        <taxon>Bacillati</taxon>
        <taxon>Actinomycetota</taxon>
        <taxon>Actinomycetes</taxon>
        <taxon>Micrococcales</taxon>
        <taxon>Cellulomonadaceae</taxon>
        <taxon>Cellulomonas</taxon>
    </lineage>
</organism>
<dbReference type="RefSeq" id="WP_239079066.1">
    <property type="nucleotide sequence ID" value="NZ_BONM01000046.1"/>
</dbReference>
<evidence type="ECO:0000313" key="3">
    <source>
        <dbReference type="Proteomes" id="UP000199012"/>
    </source>
</evidence>
<name>A0A1I0ZBX8_9CELL</name>
<accession>A0A1I0ZBX8</accession>
<evidence type="ECO:0000313" key="2">
    <source>
        <dbReference type="EMBL" id="SFB23144.1"/>
    </source>
</evidence>
<sequence>MSSDTTPVAADSPAPDDEHAAAAPDPGEPDAAHHVPDGVDRATVEAVGKLTAALEVVEEARGMLYGFHRMTGRADNDLAEALEALEGAGHGDLAERIRTDLYGRNVLARRWTFQVVEDYDDHYWERWRGWERTVREELVAGRRHVYEAQLKEENRTHGRAGHEARPAPGA</sequence>
<keyword evidence="3" id="KW-1185">Reference proteome</keyword>
<proteinExistence type="predicted"/>
<dbReference type="EMBL" id="FOKA01000010">
    <property type="protein sequence ID" value="SFB23144.1"/>
    <property type="molecule type" value="Genomic_DNA"/>
</dbReference>